<keyword evidence="4" id="KW-1185">Reference proteome</keyword>
<accession>A0AAF1KQ60</accession>
<dbReference type="PANTHER" id="PTHR13947">
    <property type="entry name" value="GNAT FAMILY N-ACETYLTRANSFERASE"/>
    <property type="match status" value="1"/>
</dbReference>
<dbReference type="EMBL" id="JAAEDH010000001">
    <property type="protein sequence ID" value="MBR0653472.1"/>
    <property type="molecule type" value="Genomic_DNA"/>
</dbReference>
<dbReference type="CDD" id="cd04301">
    <property type="entry name" value="NAT_SF"/>
    <property type="match status" value="1"/>
</dbReference>
<protein>
    <submittedName>
        <fullName evidence="3">GNAT family N-acetyltransferase</fullName>
    </submittedName>
</protein>
<dbReference type="PROSITE" id="PS51186">
    <property type="entry name" value="GNAT"/>
    <property type="match status" value="1"/>
</dbReference>
<comment type="caution">
    <text evidence="3">The sequence shown here is derived from an EMBL/GenBank/DDBJ whole genome shotgun (WGS) entry which is preliminary data.</text>
</comment>
<dbReference type="InterPro" id="IPR050769">
    <property type="entry name" value="NAT_camello-type"/>
</dbReference>
<evidence type="ECO:0000313" key="4">
    <source>
        <dbReference type="Proteomes" id="UP001196068"/>
    </source>
</evidence>
<reference evidence="3" key="1">
    <citation type="submission" date="2020-01" db="EMBL/GenBank/DDBJ databases">
        <authorList>
            <person name="Rat A."/>
        </authorList>
    </citation>
    <scope>NUCLEOTIDE SEQUENCE</scope>
    <source>
        <strain evidence="3">LMG 28251</strain>
    </source>
</reference>
<dbReference type="Gene3D" id="3.40.630.30">
    <property type="match status" value="1"/>
</dbReference>
<evidence type="ECO:0000313" key="3">
    <source>
        <dbReference type="EMBL" id="MBR0653472.1"/>
    </source>
</evidence>
<dbReference type="InterPro" id="IPR000182">
    <property type="entry name" value="GNAT_dom"/>
</dbReference>
<sequence length="163" mass="18017">MPFTIACGWRPGLLGRTTELHARYYAQAFGFGPRFEAVVAGGLAEFVPRLRDTRNQIWAALDGETVIGTIAIDGQDMAPAAHLRWFILHEAAQGTGIGRALLQAALAHVDAQGFAETRLWTFAGLNPARRLYERHGFAMADERPGDQWGEPVMEQLFIRPRAS</sequence>
<dbReference type="SUPFAM" id="SSF55729">
    <property type="entry name" value="Acyl-CoA N-acyltransferases (Nat)"/>
    <property type="match status" value="1"/>
</dbReference>
<dbReference type="RefSeq" id="WP_211872554.1">
    <property type="nucleotide sequence ID" value="NZ_JAAEDH010000001.1"/>
</dbReference>
<keyword evidence="1" id="KW-0808">Transferase</keyword>
<dbReference type="AlphaFoldDB" id="A0AAF1KQ60"/>
<dbReference type="Proteomes" id="UP001196068">
    <property type="component" value="Unassembled WGS sequence"/>
</dbReference>
<organism evidence="3 4">
    <name type="scientific">Plastoroseomonas arctica</name>
    <dbReference type="NCBI Taxonomy" id="1509237"/>
    <lineage>
        <taxon>Bacteria</taxon>
        <taxon>Pseudomonadati</taxon>
        <taxon>Pseudomonadota</taxon>
        <taxon>Alphaproteobacteria</taxon>
        <taxon>Acetobacterales</taxon>
        <taxon>Acetobacteraceae</taxon>
        <taxon>Plastoroseomonas</taxon>
    </lineage>
</organism>
<proteinExistence type="predicted"/>
<gene>
    <name evidence="3" type="ORF">GXW79_00115</name>
</gene>
<dbReference type="PANTHER" id="PTHR13947:SF37">
    <property type="entry name" value="LD18367P"/>
    <property type="match status" value="1"/>
</dbReference>
<feature type="domain" description="N-acetyltransferase" evidence="2">
    <location>
        <begin position="4"/>
        <end position="158"/>
    </location>
</feature>
<dbReference type="InterPro" id="IPR016181">
    <property type="entry name" value="Acyl_CoA_acyltransferase"/>
</dbReference>
<evidence type="ECO:0000259" key="2">
    <source>
        <dbReference type="PROSITE" id="PS51186"/>
    </source>
</evidence>
<dbReference type="GO" id="GO:0008080">
    <property type="term" value="F:N-acetyltransferase activity"/>
    <property type="evidence" value="ECO:0007669"/>
    <property type="project" value="InterPro"/>
</dbReference>
<name>A0AAF1KQ60_9PROT</name>
<reference evidence="3" key="2">
    <citation type="journal article" date="2021" name="Syst. Appl. Microbiol.">
        <title>Roseomonas hellenica sp. nov., isolated from roots of wild-growing Alkanna tinctoria.</title>
        <authorList>
            <person name="Rat A."/>
            <person name="Naranjo H.D."/>
            <person name="Lebbe L."/>
            <person name="Cnockaert M."/>
            <person name="Krigas N."/>
            <person name="Grigoriadou K."/>
            <person name="Maloupa E."/>
            <person name="Willems A."/>
        </authorList>
    </citation>
    <scope>NUCLEOTIDE SEQUENCE</scope>
    <source>
        <strain evidence="3">LMG 28251</strain>
    </source>
</reference>
<evidence type="ECO:0000256" key="1">
    <source>
        <dbReference type="ARBA" id="ARBA00022679"/>
    </source>
</evidence>
<dbReference type="Pfam" id="PF00583">
    <property type="entry name" value="Acetyltransf_1"/>
    <property type="match status" value="1"/>
</dbReference>